<name>A0AA97NT72_PYRO3</name>
<proteinExistence type="predicted"/>
<sequence length="588" mass="68242">MVANLVRSLPFWFLLQRRALRPPPSLSPPSSLARAEGRLQLGKIEVDAYDRLVNDCGRPLYPIEFLDDVSASFPTGPIRGPNNQLYYVVTGDPYRHQELLRPWLEDIAAGRYFDSWHGETRTEYPWEIFQKQWMRWVMFRRWQKDNRDLADGDGGLEEYLEVNKRYAKRYYGELVGADELSKLEDDQSWLERRWKYEQQMRELQRHHCCESRPTGPAFPNYVDAVKRRLARHDFKRPFELNQDPEQQGKLETWIEYLYFEYWWLDLFTLAIEQRQQKCDEVWRKLGDAAALRPGETTDYIRTEQCAMLCVDEERQARADVKRAKEIVEDILEATRLDLRRPSSPQSERIPRLQQGHQGVDRAQMLLERAMKRSGLIKEFKSLTDDLETAKRDAARHRILLQWILDQVPLIEAELGRNEIVSGLDGIRGSKAIKRKLGGSDGDKTTCQTGIEKRRKLGPSRSNGMVILDSEIQQKQVVPFIVSGTGETPPRDKQQRSQAREPRARHLRRTQAAREAAREAASQGLRRSARKPDVSPFGSNFRKSAEATTRGDPVQPARVPPGRGDAKLPAERKKRAMHRAHQEPVLSTR</sequence>
<dbReference type="Proteomes" id="UP000011086">
    <property type="component" value="Unassembled WGS sequence"/>
</dbReference>
<accession>A0AA97NT72</accession>
<protein>
    <recommendedName>
        <fullName evidence="3">Ankyrin 2,3/unc44</fullName>
    </recommendedName>
</protein>
<evidence type="ECO:0008006" key="3">
    <source>
        <dbReference type="Google" id="ProtNLM"/>
    </source>
</evidence>
<evidence type="ECO:0000256" key="1">
    <source>
        <dbReference type="SAM" id="MobiDB-lite"/>
    </source>
</evidence>
<organism evidence="2">
    <name type="scientific">Pyricularia oryzae (strain Y34)</name>
    <name type="common">Rice blast fungus</name>
    <name type="synonym">Magnaporthe oryzae</name>
    <dbReference type="NCBI Taxonomy" id="1143189"/>
    <lineage>
        <taxon>Eukaryota</taxon>
        <taxon>Fungi</taxon>
        <taxon>Dikarya</taxon>
        <taxon>Ascomycota</taxon>
        <taxon>Pezizomycotina</taxon>
        <taxon>Sordariomycetes</taxon>
        <taxon>Sordariomycetidae</taxon>
        <taxon>Magnaporthales</taxon>
        <taxon>Pyriculariaceae</taxon>
        <taxon>Pyricularia</taxon>
    </lineage>
</organism>
<evidence type="ECO:0000313" key="2">
    <source>
        <dbReference type="EMBL" id="ELQ35964.1"/>
    </source>
</evidence>
<reference evidence="2" key="1">
    <citation type="journal article" date="2012" name="PLoS Genet.">
        <title>Comparative analysis of the genomes of two field isolates of the rice blast fungus Magnaporthe oryzae.</title>
        <authorList>
            <person name="Xue M."/>
            <person name="Yang J."/>
            <person name="Li Z."/>
            <person name="Hu S."/>
            <person name="Yao N."/>
            <person name="Dean R.A."/>
            <person name="Zhao W."/>
            <person name="Shen M."/>
            <person name="Zhang H."/>
            <person name="Li C."/>
            <person name="Liu L."/>
            <person name="Cao L."/>
            <person name="Xu X."/>
            <person name="Xing Y."/>
            <person name="Hsiang T."/>
            <person name="Zhang Z."/>
            <person name="Xu J.R."/>
            <person name="Peng Y.L."/>
        </authorList>
    </citation>
    <scope>NUCLEOTIDE SEQUENCE</scope>
    <source>
        <strain evidence="2">Y34</strain>
    </source>
</reference>
<dbReference type="EMBL" id="JH793099">
    <property type="protein sequence ID" value="ELQ35964.1"/>
    <property type="molecule type" value="Genomic_DNA"/>
</dbReference>
<gene>
    <name evidence="2" type="ORF">OOU_Y34scaffold00676g10</name>
</gene>
<dbReference type="AlphaFoldDB" id="A0AA97NT72"/>
<dbReference type="SMR" id="A0AA97NT72"/>
<feature type="region of interest" description="Disordered" evidence="1">
    <location>
        <begin position="481"/>
        <end position="588"/>
    </location>
</feature>
<feature type="compositionally biased region" description="Basic and acidic residues" evidence="1">
    <location>
        <begin position="488"/>
        <end position="503"/>
    </location>
</feature>